<sequence length="154" mass="17800">MRYTVASLQLVSAHREAVDSVLLPAVTLSFQPELAAEGLAFLRFLTWAEEIEERLTGRLLLLPPAIQYAPHRSSHDGLEQHEKIAIHRTIMLLQEYFSYIFIWALDDRTHAAYQLTVQENLTTEKLHQNIVLLTNIQDRQELYQSILDAWYAAL</sequence>
<evidence type="ECO:0000313" key="2">
    <source>
        <dbReference type="Proteomes" id="UP000244338"/>
    </source>
</evidence>
<comment type="caution">
    <text evidence="1">The sequence shown here is derived from an EMBL/GenBank/DDBJ whole genome shotgun (WGS) entry which is preliminary data.</text>
</comment>
<accession>A0A2R6Y1R6</accession>
<reference evidence="2" key="1">
    <citation type="journal article" date="2018" name="Sci. Rep.">
        <title>Lignite coal burning seam in the remote Altai Mountains harbors a hydrogen-driven thermophilic microbial community.</title>
        <authorList>
            <person name="Kadnikov V.V."/>
            <person name="Mardanov A.V."/>
            <person name="Ivasenko D.A."/>
            <person name="Antsiferov D.V."/>
            <person name="Beletsky A.V."/>
            <person name="Karnachuk O.V."/>
            <person name="Ravin N.V."/>
        </authorList>
    </citation>
    <scope>NUCLEOTIDE SEQUENCE [LARGE SCALE GENOMIC DNA]</scope>
</reference>
<name>A0A2R6Y1R6_9BACL</name>
<dbReference type="AlphaFoldDB" id="A0A2R6Y1R6"/>
<organism evidence="1 2">
    <name type="scientific">Candidatus Carbonibacillus altaicus</name>
    <dbReference type="NCBI Taxonomy" id="2163959"/>
    <lineage>
        <taxon>Bacteria</taxon>
        <taxon>Bacillati</taxon>
        <taxon>Bacillota</taxon>
        <taxon>Bacilli</taxon>
        <taxon>Bacillales</taxon>
        <taxon>Candidatus Carbonibacillus</taxon>
    </lineage>
</organism>
<protein>
    <submittedName>
        <fullName evidence="1">Uncharacterized protein</fullName>
    </submittedName>
</protein>
<dbReference type="Proteomes" id="UP000244338">
    <property type="component" value="Unassembled WGS sequence"/>
</dbReference>
<gene>
    <name evidence="1" type="ORF">BSOLF_2896</name>
</gene>
<dbReference type="EMBL" id="PEBX01000023">
    <property type="protein sequence ID" value="PTQ56628.1"/>
    <property type="molecule type" value="Genomic_DNA"/>
</dbReference>
<evidence type="ECO:0000313" key="1">
    <source>
        <dbReference type="EMBL" id="PTQ56628.1"/>
    </source>
</evidence>
<proteinExistence type="predicted"/>